<dbReference type="InterPro" id="IPR001841">
    <property type="entry name" value="Znf_RING"/>
</dbReference>
<gene>
    <name evidence="17" type="ORF">LUZ63_011348</name>
</gene>
<dbReference type="EC" id="2.3.2.27" evidence="4"/>
<evidence type="ECO:0000256" key="7">
    <source>
        <dbReference type="ARBA" id="ARBA00022723"/>
    </source>
</evidence>
<keyword evidence="10" id="KW-0862">Zinc</keyword>
<keyword evidence="11 15" id="KW-1133">Transmembrane helix</keyword>
<dbReference type="GO" id="GO:0061630">
    <property type="term" value="F:ubiquitin protein ligase activity"/>
    <property type="evidence" value="ECO:0007669"/>
    <property type="project" value="UniProtKB-EC"/>
</dbReference>
<dbReference type="Proteomes" id="UP001151287">
    <property type="component" value="Unassembled WGS sequence"/>
</dbReference>
<comment type="subcellular location">
    <subcellularLocation>
        <location evidence="2">Membrane</location>
        <topology evidence="2">Single-pass membrane protein</topology>
    </subcellularLocation>
</comment>
<dbReference type="InterPro" id="IPR044600">
    <property type="entry name" value="ATL1/ATL16-like"/>
</dbReference>
<evidence type="ECO:0000256" key="1">
    <source>
        <dbReference type="ARBA" id="ARBA00000900"/>
    </source>
</evidence>
<evidence type="ECO:0000256" key="10">
    <source>
        <dbReference type="ARBA" id="ARBA00022833"/>
    </source>
</evidence>
<dbReference type="AlphaFoldDB" id="A0A9Q0HQX7"/>
<dbReference type="PANTHER" id="PTHR46913">
    <property type="entry name" value="RING-H2 FINGER PROTEIN ATL16"/>
    <property type="match status" value="1"/>
</dbReference>
<evidence type="ECO:0000256" key="3">
    <source>
        <dbReference type="ARBA" id="ARBA00004906"/>
    </source>
</evidence>
<evidence type="ECO:0000256" key="8">
    <source>
        <dbReference type="ARBA" id="ARBA00022771"/>
    </source>
</evidence>
<dbReference type="EMBL" id="JAMQYH010000003">
    <property type="protein sequence ID" value="KAJ1694650.1"/>
    <property type="molecule type" value="Genomic_DNA"/>
</dbReference>
<feature type="domain" description="RING-type" evidence="16">
    <location>
        <begin position="94"/>
        <end position="136"/>
    </location>
</feature>
<feature type="transmembrane region" description="Helical" evidence="15">
    <location>
        <begin position="6"/>
        <end position="29"/>
    </location>
</feature>
<organism evidence="17 18">
    <name type="scientific">Rhynchospora breviuscula</name>
    <dbReference type="NCBI Taxonomy" id="2022672"/>
    <lineage>
        <taxon>Eukaryota</taxon>
        <taxon>Viridiplantae</taxon>
        <taxon>Streptophyta</taxon>
        <taxon>Embryophyta</taxon>
        <taxon>Tracheophyta</taxon>
        <taxon>Spermatophyta</taxon>
        <taxon>Magnoliopsida</taxon>
        <taxon>Liliopsida</taxon>
        <taxon>Poales</taxon>
        <taxon>Cyperaceae</taxon>
        <taxon>Cyperoideae</taxon>
        <taxon>Rhynchosporeae</taxon>
        <taxon>Rhynchospora</taxon>
    </lineage>
</organism>
<dbReference type="Pfam" id="PF13639">
    <property type="entry name" value="zf-RING_2"/>
    <property type="match status" value="1"/>
</dbReference>
<sequence>MSITTFPTLGLTIIGVFAALILLGSYYIFVIKCCLNLHRSERSTRSRHHLHLTHDHSLPVHEPNESHGLDEFTIKSIPTVAYCKPKESGVFHVCAVCINEFQEEEKIRVLPNCLHFFHVDCIDVWLRANANCPLCRSPITTNPSTVAVNQEMNHFLPEINTEVAINVREDDVDATSNSTPRDGSKRNSGKLSFRGDESIEMGREKQLTVVPIRRSFSVDSSADRWLSKEVQKILQQNPHFLATPIAGSSGTVPKLTLPMDLHWILNDTSS</sequence>
<evidence type="ECO:0000256" key="12">
    <source>
        <dbReference type="ARBA" id="ARBA00023136"/>
    </source>
</evidence>
<comment type="catalytic activity">
    <reaction evidence="1">
        <text>S-ubiquitinyl-[E2 ubiquitin-conjugating enzyme]-L-cysteine + [acceptor protein]-L-lysine = [E2 ubiquitin-conjugating enzyme]-L-cysteine + N(6)-ubiquitinyl-[acceptor protein]-L-lysine.</text>
        <dbReference type="EC" id="2.3.2.27"/>
    </reaction>
</comment>
<evidence type="ECO:0000256" key="6">
    <source>
        <dbReference type="ARBA" id="ARBA00022692"/>
    </source>
</evidence>
<dbReference type="PROSITE" id="PS50089">
    <property type="entry name" value="ZF_RING_2"/>
    <property type="match status" value="1"/>
</dbReference>
<evidence type="ECO:0000256" key="9">
    <source>
        <dbReference type="ARBA" id="ARBA00022786"/>
    </source>
</evidence>
<dbReference type="InterPro" id="IPR013083">
    <property type="entry name" value="Znf_RING/FYVE/PHD"/>
</dbReference>
<evidence type="ECO:0000313" key="18">
    <source>
        <dbReference type="Proteomes" id="UP001151287"/>
    </source>
</evidence>
<evidence type="ECO:0000256" key="2">
    <source>
        <dbReference type="ARBA" id="ARBA00004167"/>
    </source>
</evidence>
<evidence type="ECO:0000313" key="17">
    <source>
        <dbReference type="EMBL" id="KAJ1694650.1"/>
    </source>
</evidence>
<dbReference type="OrthoDB" id="8062037at2759"/>
<feature type="region of interest" description="Disordered" evidence="14">
    <location>
        <begin position="171"/>
        <end position="197"/>
    </location>
</feature>
<evidence type="ECO:0000256" key="4">
    <source>
        <dbReference type="ARBA" id="ARBA00012483"/>
    </source>
</evidence>
<evidence type="ECO:0000256" key="15">
    <source>
        <dbReference type="SAM" id="Phobius"/>
    </source>
</evidence>
<accession>A0A9Q0HQX7</accession>
<keyword evidence="6 15" id="KW-0812">Transmembrane</keyword>
<keyword evidence="18" id="KW-1185">Reference proteome</keyword>
<evidence type="ECO:0000259" key="16">
    <source>
        <dbReference type="PROSITE" id="PS50089"/>
    </source>
</evidence>
<comment type="pathway">
    <text evidence="3">Protein modification; protein ubiquitination.</text>
</comment>
<dbReference type="SMART" id="SM00184">
    <property type="entry name" value="RING"/>
    <property type="match status" value="1"/>
</dbReference>
<protein>
    <recommendedName>
        <fullName evidence="4">RING-type E3 ubiquitin transferase</fullName>
        <ecNumber evidence="4">2.3.2.27</ecNumber>
    </recommendedName>
</protein>
<keyword evidence="12 15" id="KW-0472">Membrane</keyword>
<comment type="caution">
    <text evidence="17">The sequence shown here is derived from an EMBL/GenBank/DDBJ whole genome shotgun (WGS) entry which is preliminary data.</text>
</comment>
<proteinExistence type="predicted"/>
<evidence type="ECO:0000256" key="14">
    <source>
        <dbReference type="SAM" id="MobiDB-lite"/>
    </source>
</evidence>
<dbReference type="CDD" id="cd16461">
    <property type="entry name" value="RING-H2_EL5-like"/>
    <property type="match status" value="1"/>
</dbReference>
<dbReference type="GO" id="GO:0016020">
    <property type="term" value="C:membrane"/>
    <property type="evidence" value="ECO:0007669"/>
    <property type="project" value="UniProtKB-SubCell"/>
</dbReference>
<dbReference type="PANTHER" id="PTHR46913:SF1">
    <property type="entry name" value="RING-H2 FINGER PROTEIN ATL16"/>
    <property type="match status" value="1"/>
</dbReference>
<evidence type="ECO:0000256" key="5">
    <source>
        <dbReference type="ARBA" id="ARBA00022679"/>
    </source>
</evidence>
<evidence type="ECO:0000256" key="11">
    <source>
        <dbReference type="ARBA" id="ARBA00022989"/>
    </source>
</evidence>
<dbReference type="GO" id="GO:0016567">
    <property type="term" value="P:protein ubiquitination"/>
    <property type="evidence" value="ECO:0007669"/>
    <property type="project" value="InterPro"/>
</dbReference>
<evidence type="ECO:0000256" key="13">
    <source>
        <dbReference type="PROSITE-ProRule" id="PRU00175"/>
    </source>
</evidence>
<name>A0A9Q0HQX7_9POAL</name>
<keyword evidence="5" id="KW-0808">Transferase</keyword>
<keyword evidence="7" id="KW-0479">Metal-binding</keyword>
<dbReference type="GO" id="GO:0008270">
    <property type="term" value="F:zinc ion binding"/>
    <property type="evidence" value="ECO:0007669"/>
    <property type="project" value="UniProtKB-KW"/>
</dbReference>
<dbReference type="SUPFAM" id="SSF57850">
    <property type="entry name" value="RING/U-box"/>
    <property type="match status" value="1"/>
</dbReference>
<reference evidence="17" key="1">
    <citation type="journal article" date="2022" name="Cell">
        <title>Repeat-based holocentromeres influence genome architecture and karyotype evolution.</title>
        <authorList>
            <person name="Hofstatter P.G."/>
            <person name="Thangavel G."/>
            <person name="Lux T."/>
            <person name="Neumann P."/>
            <person name="Vondrak T."/>
            <person name="Novak P."/>
            <person name="Zhang M."/>
            <person name="Costa L."/>
            <person name="Castellani M."/>
            <person name="Scott A."/>
            <person name="Toegelov H."/>
            <person name="Fuchs J."/>
            <person name="Mata-Sucre Y."/>
            <person name="Dias Y."/>
            <person name="Vanzela A.L.L."/>
            <person name="Huettel B."/>
            <person name="Almeida C.C.S."/>
            <person name="Simkova H."/>
            <person name="Souza G."/>
            <person name="Pedrosa-Harand A."/>
            <person name="Macas J."/>
            <person name="Mayer K.F.X."/>
            <person name="Houben A."/>
            <person name="Marques A."/>
        </authorList>
    </citation>
    <scope>NUCLEOTIDE SEQUENCE</scope>
    <source>
        <strain evidence="17">RhyBre1mFocal</strain>
    </source>
</reference>
<keyword evidence="9" id="KW-0833">Ubl conjugation pathway</keyword>
<keyword evidence="8 13" id="KW-0863">Zinc-finger</keyword>
<dbReference type="Gene3D" id="3.30.40.10">
    <property type="entry name" value="Zinc/RING finger domain, C3HC4 (zinc finger)"/>
    <property type="match status" value="1"/>
</dbReference>